<keyword evidence="2" id="KW-1185">Reference proteome</keyword>
<dbReference type="Proteomes" id="UP000287519">
    <property type="component" value="Unassembled WGS sequence"/>
</dbReference>
<organism evidence="1 2">
    <name type="scientific">Rhodococcus wratislaviensis</name>
    <name type="common">Tsukamurella wratislaviensis</name>
    <dbReference type="NCBI Taxonomy" id="44752"/>
    <lineage>
        <taxon>Bacteria</taxon>
        <taxon>Bacillati</taxon>
        <taxon>Actinomycetota</taxon>
        <taxon>Actinomycetes</taxon>
        <taxon>Mycobacteriales</taxon>
        <taxon>Nocardiaceae</taxon>
        <taxon>Rhodococcus</taxon>
    </lineage>
</organism>
<gene>
    <name evidence="1" type="ORF">Rhow_006649</name>
</gene>
<dbReference type="AlphaFoldDB" id="A0A402CG01"/>
<accession>A0A402CG01</accession>
<dbReference type="RefSeq" id="WP_124394458.1">
    <property type="nucleotide sequence ID" value="NZ_BHYM01000060.1"/>
</dbReference>
<dbReference type="OrthoDB" id="4378118at2"/>
<evidence type="ECO:0000313" key="1">
    <source>
        <dbReference type="EMBL" id="GCE42520.1"/>
    </source>
</evidence>
<proteinExistence type="predicted"/>
<comment type="caution">
    <text evidence="1">The sequence shown here is derived from an EMBL/GenBank/DDBJ whole genome shotgun (WGS) entry which is preliminary data.</text>
</comment>
<name>A0A402CG01_RHOWR</name>
<sequence length="102" mass="10217">MILKVGQTLASAIDTTAVIVVRAPKDEVALTCGGVGMVVGKSGLGDGSGIEDAHRGGALLGKRYVDENAAVEVLCTKAGDGALALDGRILEVKSAKPLPSSD</sequence>
<dbReference type="EMBL" id="BHYM01000060">
    <property type="protein sequence ID" value="GCE42520.1"/>
    <property type="molecule type" value="Genomic_DNA"/>
</dbReference>
<evidence type="ECO:0000313" key="2">
    <source>
        <dbReference type="Proteomes" id="UP000287519"/>
    </source>
</evidence>
<protein>
    <submittedName>
        <fullName evidence="1">Uncharacterized protein</fullName>
    </submittedName>
</protein>
<reference evidence="1 2" key="1">
    <citation type="submission" date="2018-11" db="EMBL/GenBank/DDBJ databases">
        <title>Microbial catabolism of amino acid.</title>
        <authorList>
            <person name="Hibi M."/>
            <person name="Ogawa J."/>
        </authorList>
    </citation>
    <scope>NUCLEOTIDE SEQUENCE [LARGE SCALE GENOMIC DNA]</scope>
    <source>
        <strain evidence="1 2">C31-06</strain>
    </source>
</reference>